<accession>A0A285SSI8</accession>
<sequence>MDLEEMILEFKKIRLQKGLHKLLNKVIKIEEITEDYVGFEHGLAQEEIPNYVLGVLADPIMESSVVYKDDNGDYYELCHLYYCGPEPYEIWMKNGDVIKNPINVL</sequence>
<dbReference type="RefSeq" id="WP_097073635.1">
    <property type="nucleotide sequence ID" value="NZ_OBMQ01000006.1"/>
</dbReference>
<proteinExistence type="predicted"/>
<evidence type="ECO:0000313" key="1">
    <source>
        <dbReference type="EMBL" id="SOC11360.1"/>
    </source>
</evidence>
<protein>
    <submittedName>
        <fullName evidence="1">Uncharacterized protein</fullName>
    </submittedName>
</protein>
<dbReference type="OrthoDB" id="2456430at2"/>
<organism evidence="1 2">
    <name type="scientific">Ureibacillus xyleni</name>
    <dbReference type="NCBI Taxonomy" id="614648"/>
    <lineage>
        <taxon>Bacteria</taxon>
        <taxon>Bacillati</taxon>
        <taxon>Bacillota</taxon>
        <taxon>Bacilli</taxon>
        <taxon>Bacillales</taxon>
        <taxon>Caryophanaceae</taxon>
        <taxon>Ureibacillus</taxon>
    </lineage>
</organism>
<keyword evidence="2" id="KW-1185">Reference proteome</keyword>
<dbReference type="EMBL" id="OBMQ01000006">
    <property type="protein sequence ID" value="SOC11360.1"/>
    <property type="molecule type" value="Genomic_DNA"/>
</dbReference>
<evidence type="ECO:0000313" key="2">
    <source>
        <dbReference type="Proteomes" id="UP000219636"/>
    </source>
</evidence>
<dbReference type="Proteomes" id="UP000219636">
    <property type="component" value="Unassembled WGS sequence"/>
</dbReference>
<gene>
    <name evidence="1" type="ORF">SAMN05880501_106136</name>
</gene>
<dbReference type="AlphaFoldDB" id="A0A285SSI8"/>
<reference evidence="2" key="1">
    <citation type="submission" date="2017-08" db="EMBL/GenBank/DDBJ databases">
        <authorList>
            <person name="Varghese N."/>
            <person name="Submissions S."/>
        </authorList>
    </citation>
    <scope>NUCLEOTIDE SEQUENCE [LARGE SCALE GENOMIC DNA]</scope>
    <source>
        <strain evidence="2">JC22</strain>
    </source>
</reference>
<name>A0A285SSI8_9BACL</name>